<dbReference type="Gramene" id="PAN09962">
    <property type="protein sequence ID" value="PAN09962"/>
    <property type="gene ID" value="PAHAL_2G062000"/>
</dbReference>
<proteinExistence type="predicted"/>
<dbReference type="Pfam" id="PF03478">
    <property type="entry name" value="Beta-prop_KIB1-4"/>
    <property type="match status" value="1"/>
</dbReference>
<reference evidence="2" key="1">
    <citation type="submission" date="2018-04" db="EMBL/GenBank/DDBJ databases">
        <title>WGS assembly of Panicum hallii.</title>
        <authorList>
            <person name="Lovell J."/>
            <person name="Jenkins J."/>
            <person name="Lowry D."/>
            <person name="Mamidi S."/>
            <person name="Sreedasyam A."/>
            <person name="Weng X."/>
            <person name="Barry K."/>
            <person name="Bonette J."/>
            <person name="Campitelli B."/>
            <person name="Daum C."/>
            <person name="Gordon S."/>
            <person name="Gould B."/>
            <person name="Lipzen A."/>
            <person name="Macqueen A."/>
            <person name="Palacio-Mejia J."/>
            <person name="Plott C."/>
            <person name="Shakirov E."/>
            <person name="Shu S."/>
            <person name="Yoshinaga Y."/>
            <person name="Zane M."/>
            <person name="Rokhsar D."/>
            <person name="Grimwood J."/>
            <person name="Schmutz J."/>
            <person name="Juenger T."/>
        </authorList>
    </citation>
    <scope>NUCLEOTIDE SEQUENCE [LARGE SCALE GENOMIC DNA]</scope>
    <source>
        <strain evidence="2">FIL2</strain>
    </source>
</reference>
<sequence>MKRPRICLRATAGGSGWFSLPGDHLEQISGHLSTDADHLRIHQVCAQWRACSSSPTALRPWILALRTDRSRPPPPARSHSAWLPRGHLLREVDIGAPPAGLPCFLGAARGWLALADDARSPTRLALWDPASGAEVRLPPLAGVIRVFLSADPLASRAGWRSRASAKTTWGQALLLASRPGDAAWGVLCNRPTASVDTLAFHGGRVYYLDWRRVLVVCDHNLGPAAVEMRNISGLVNRICGCPRSHRVRGAHMVSCAGDLLLVILREASGRRHPSSFAEIYKLGPGRWLEIGDRVTDLGDHSLFLARGESLALSAKEFPAIKRNRVHGGVAVDGNYYSRSHGRAPPDWAFVFDLGSDTVEEIPCPGELIGDDGSNWQPLFWLCLRGPFKKQQQRLTEN</sequence>
<dbReference type="InterPro" id="IPR005174">
    <property type="entry name" value="KIB1-4_b-propeller"/>
</dbReference>
<accession>A0A2S3GW94</accession>
<dbReference type="PANTHER" id="PTHR36901:SF6">
    <property type="entry name" value="OS05G0150100 PROTEIN"/>
    <property type="match status" value="1"/>
</dbReference>
<protein>
    <recommendedName>
        <fullName evidence="1">KIB1-4 beta-propeller domain-containing protein</fullName>
    </recommendedName>
</protein>
<dbReference type="PANTHER" id="PTHR36901">
    <property type="entry name" value="F-BOX DOMAIN CONTAINING PROTEIN, EXPRESSED-RELATED"/>
    <property type="match status" value="1"/>
</dbReference>
<dbReference type="Gene3D" id="1.20.1280.50">
    <property type="match status" value="1"/>
</dbReference>
<dbReference type="EMBL" id="CM008047">
    <property type="protein sequence ID" value="PAN09962.1"/>
    <property type="molecule type" value="Genomic_DNA"/>
</dbReference>
<name>A0A2S3GW94_9POAL</name>
<gene>
    <name evidence="2" type="ORF">PAHAL_2G062000</name>
</gene>
<evidence type="ECO:0000313" key="2">
    <source>
        <dbReference type="EMBL" id="PAN09962.1"/>
    </source>
</evidence>
<evidence type="ECO:0000259" key="1">
    <source>
        <dbReference type="Pfam" id="PF03478"/>
    </source>
</evidence>
<dbReference type="Proteomes" id="UP000243499">
    <property type="component" value="Chromosome 2"/>
</dbReference>
<organism evidence="2">
    <name type="scientific">Panicum hallii</name>
    <dbReference type="NCBI Taxonomy" id="206008"/>
    <lineage>
        <taxon>Eukaryota</taxon>
        <taxon>Viridiplantae</taxon>
        <taxon>Streptophyta</taxon>
        <taxon>Embryophyta</taxon>
        <taxon>Tracheophyta</taxon>
        <taxon>Spermatophyta</taxon>
        <taxon>Magnoliopsida</taxon>
        <taxon>Liliopsida</taxon>
        <taxon>Poales</taxon>
        <taxon>Poaceae</taxon>
        <taxon>PACMAD clade</taxon>
        <taxon>Panicoideae</taxon>
        <taxon>Panicodae</taxon>
        <taxon>Paniceae</taxon>
        <taxon>Panicinae</taxon>
        <taxon>Panicum</taxon>
        <taxon>Panicum sect. Panicum</taxon>
    </lineage>
</organism>
<feature type="domain" description="KIB1-4 beta-propeller" evidence="1">
    <location>
        <begin position="104"/>
        <end position="326"/>
    </location>
</feature>
<dbReference type="AlphaFoldDB" id="A0A2S3GW94"/>